<feature type="domain" description="FYVE-type" evidence="6">
    <location>
        <begin position="85"/>
        <end position="136"/>
    </location>
</feature>
<gene>
    <name evidence="7" type="ORF">BN9_035100</name>
</gene>
<dbReference type="PROSITE" id="PS50178">
    <property type="entry name" value="ZF_FYVE"/>
    <property type="match status" value="1"/>
</dbReference>
<evidence type="ECO:0000256" key="2">
    <source>
        <dbReference type="ARBA" id="ARBA00022771"/>
    </source>
</evidence>
<evidence type="ECO:0000256" key="4">
    <source>
        <dbReference type="PROSITE-ProRule" id="PRU00091"/>
    </source>
</evidence>
<dbReference type="OrthoDB" id="79871at2759"/>
<evidence type="ECO:0000256" key="5">
    <source>
        <dbReference type="SAM" id="MobiDB-lite"/>
    </source>
</evidence>
<feature type="compositionally biased region" description="Polar residues" evidence="5">
    <location>
        <begin position="63"/>
        <end position="75"/>
    </location>
</feature>
<dbReference type="InterPro" id="IPR013083">
    <property type="entry name" value="Znf_RING/FYVE/PHD"/>
</dbReference>
<evidence type="ECO:0000313" key="7">
    <source>
        <dbReference type="EMBL" id="CCI42726.1"/>
    </source>
</evidence>
<dbReference type="InterPro" id="IPR017455">
    <property type="entry name" value="Znf_FYVE-rel"/>
</dbReference>
<keyword evidence="2 4" id="KW-0863">Zinc-finger</keyword>
<dbReference type="Pfam" id="PF02318">
    <property type="entry name" value="FYVE_2"/>
    <property type="match status" value="1"/>
</dbReference>
<organism evidence="7 8">
    <name type="scientific">Albugo candida</name>
    <dbReference type="NCBI Taxonomy" id="65357"/>
    <lineage>
        <taxon>Eukaryota</taxon>
        <taxon>Sar</taxon>
        <taxon>Stramenopiles</taxon>
        <taxon>Oomycota</taxon>
        <taxon>Peronosporomycetes</taxon>
        <taxon>Albuginales</taxon>
        <taxon>Albuginaceae</taxon>
        <taxon>Albugo</taxon>
    </lineage>
</organism>
<sequence>MAADANFPGLSIKRASDPRYFSSCDEILHLLRAEALTTPSKKSSSAFDILSRSDSSSTNISSRHGQASTLTGSRSQELEPENVISYHKDKCIVCGKSFGFLKRRKHTCRLCARVTCSQCAVDHARRNPDANSCSFCECEALKQDLAHQSTSKHAKSPDTLTSDKRNGCRAVYLGRKHNHQMSMMSKTAQRTHLLTQKSHLEPIMLLSTSEFAILGHESSSKSRR</sequence>
<keyword evidence="8" id="KW-1185">Reference proteome</keyword>
<feature type="compositionally biased region" description="Low complexity" evidence="5">
    <location>
        <begin position="52"/>
        <end position="62"/>
    </location>
</feature>
<dbReference type="InterPro" id="IPR041282">
    <property type="entry name" value="FYVE_2"/>
</dbReference>
<name>A0A024G770_9STRA</name>
<dbReference type="GO" id="GO:0008270">
    <property type="term" value="F:zinc ion binding"/>
    <property type="evidence" value="ECO:0007669"/>
    <property type="project" value="UniProtKB-KW"/>
</dbReference>
<dbReference type="SUPFAM" id="SSF57903">
    <property type="entry name" value="FYVE/PHD zinc finger"/>
    <property type="match status" value="1"/>
</dbReference>
<keyword evidence="3" id="KW-0862">Zinc</keyword>
<protein>
    <recommendedName>
        <fullName evidence="6">FYVE-type domain-containing protein</fullName>
    </recommendedName>
</protein>
<dbReference type="Proteomes" id="UP000053237">
    <property type="component" value="Unassembled WGS sequence"/>
</dbReference>
<evidence type="ECO:0000259" key="6">
    <source>
        <dbReference type="PROSITE" id="PS50178"/>
    </source>
</evidence>
<feature type="region of interest" description="Disordered" evidence="5">
    <location>
        <begin position="52"/>
        <end position="76"/>
    </location>
</feature>
<dbReference type="AlphaFoldDB" id="A0A024G770"/>
<dbReference type="InterPro" id="IPR011011">
    <property type="entry name" value="Znf_FYVE_PHD"/>
</dbReference>
<accession>A0A024G770</accession>
<proteinExistence type="predicted"/>
<evidence type="ECO:0000313" key="8">
    <source>
        <dbReference type="Proteomes" id="UP000053237"/>
    </source>
</evidence>
<comment type="caution">
    <text evidence="7">The sequence shown here is derived from an EMBL/GenBank/DDBJ whole genome shotgun (WGS) entry which is preliminary data.</text>
</comment>
<dbReference type="InParanoid" id="A0A024G770"/>
<evidence type="ECO:0000256" key="3">
    <source>
        <dbReference type="ARBA" id="ARBA00022833"/>
    </source>
</evidence>
<dbReference type="Gene3D" id="3.30.40.10">
    <property type="entry name" value="Zinc/RING finger domain, C3HC4 (zinc finger)"/>
    <property type="match status" value="1"/>
</dbReference>
<dbReference type="EMBL" id="CAIX01000038">
    <property type="protein sequence ID" value="CCI42726.1"/>
    <property type="molecule type" value="Genomic_DNA"/>
</dbReference>
<keyword evidence="1" id="KW-0479">Metal-binding</keyword>
<reference evidence="7 8" key="1">
    <citation type="submission" date="2012-05" db="EMBL/GenBank/DDBJ databases">
        <title>Recombination and specialization in a pathogen metapopulation.</title>
        <authorList>
            <person name="Gardiner A."/>
            <person name="Kemen E."/>
            <person name="Schultz-Larsen T."/>
            <person name="MacLean D."/>
            <person name="Van Oosterhout C."/>
            <person name="Jones J.D.G."/>
        </authorList>
    </citation>
    <scope>NUCLEOTIDE SEQUENCE [LARGE SCALE GENOMIC DNA]</scope>
    <source>
        <strain evidence="7 8">Ac Nc2</strain>
    </source>
</reference>
<evidence type="ECO:0000256" key="1">
    <source>
        <dbReference type="ARBA" id="ARBA00022723"/>
    </source>
</evidence>